<protein>
    <recommendedName>
        <fullName evidence="4">CO dehydrogenase flavoprotein C-terminal domain-containing protein</fullName>
    </recommendedName>
</protein>
<dbReference type="SMART" id="SM01092">
    <property type="entry name" value="CO_deh_flav_C"/>
    <property type="match status" value="1"/>
</dbReference>
<feature type="domain" description="CO dehydrogenase flavoprotein C-terminal" evidence="4">
    <location>
        <begin position="32"/>
        <end position="130"/>
    </location>
</feature>
<dbReference type="Proteomes" id="UP000646478">
    <property type="component" value="Unassembled WGS sequence"/>
</dbReference>
<evidence type="ECO:0000313" key="5">
    <source>
        <dbReference type="EMBL" id="GGA88107.1"/>
    </source>
</evidence>
<evidence type="ECO:0000259" key="4">
    <source>
        <dbReference type="SMART" id="SM01092"/>
    </source>
</evidence>
<dbReference type="GO" id="GO:0016491">
    <property type="term" value="F:oxidoreductase activity"/>
    <property type="evidence" value="ECO:0007669"/>
    <property type="project" value="UniProtKB-KW"/>
</dbReference>
<dbReference type="Pfam" id="PF03450">
    <property type="entry name" value="CO_deh_flav_C"/>
    <property type="match status" value="1"/>
</dbReference>
<dbReference type="PANTHER" id="PTHR42659">
    <property type="entry name" value="XANTHINE DEHYDROGENASE SUBUNIT C-RELATED"/>
    <property type="match status" value="1"/>
</dbReference>
<evidence type="ECO:0000313" key="6">
    <source>
        <dbReference type="Proteomes" id="UP000646478"/>
    </source>
</evidence>
<organism evidence="5 6">
    <name type="scientific">Brucella endophytica</name>
    <dbReference type="NCBI Taxonomy" id="1963359"/>
    <lineage>
        <taxon>Bacteria</taxon>
        <taxon>Pseudomonadati</taxon>
        <taxon>Pseudomonadota</taxon>
        <taxon>Alphaproteobacteria</taxon>
        <taxon>Hyphomicrobiales</taxon>
        <taxon>Brucellaceae</taxon>
        <taxon>Brucella/Ochrobactrum group</taxon>
        <taxon>Brucella</taxon>
    </lineage>
</organism>
<dbReference type="AlphaFoldDB" id="A0A916WCC4"/>
<dbReference type="InterPro" id="IPR036683">
    <property type="entry name" value="CO_DH_flav_C_dom_sf"/>
</dbReference>
<evidence type="ECO:0000256" key="1">
    <source>
        <dbReference type="ARBA" id="ARBA00022630"/>
    </source>
</evidence>
<gene>
    <name evidence="5" type="ORF">GCM10011491_14840</name>
</gene>
<accession>A0A916WCC4</accession>
<keyword evidence="3" id="KW-0560">Oxidoreductase</keyword>
<keyword evidence="2" id="KW-0274">FAD</keyword>
<dbReference type="InterPro" id="IPR005107">
    <property type="entry name" value="CO_DH_flav_C"/>
</dbReference>
<keyword evidence="6" id="KW-1185">Reference proteome</keyword>
<comment type="caution">
    <text evidence="5">The sequence shown here is derived from an EMBL/GenBank/DDBJ whole genome shotgun (WGS) entry which is preliminary data.</text>
</comment>
<dbReference type="EMBL" id="BMHH01000004">
    <property type="protein sequence ID" value="GGA88107.1"/>
    <property type="molecule type" value="Genomic_DNA"/>
</dbReference>
<dbReference type="InterPro" id="IPR051312">
    <property type="entry name" value="Diverse_Substr_Oxidored"/>
</dbReference>
<proteinExistence type="predicted"/>
<dbReference type="Gene3D" id="3.30.390.50">
    <property type="entry name" value="CO dehydrogenase flavoprotein, C-terminal domain"/>
    <property type="match status" value="1"/>
</dbReference>
<reference evidence="5" key="2">
    <citation type="submission" date="2020-09" db="EMBL/GenBank/DDBJ databases">
        <authorList>
            <person name="Sun Q."/>
            <person name="Zhou Y."/>
        </authorList>
    </citation>
    <scope>NUCLEOTIDE SEQUENCE</scope>
    <source>
        <strain evidence="5">CGMCC 1.15082</strain>
    </source>
</reference>
<evidence type="ECO:0000256" key="2">
    <source>
        <dbReference type="ARBA" id="ARBA00022827"/>
    </source>
</evidence>
<evidence type="ECO:0000256" key="3">
    <source>
        <dbReference type="ARBA" id="ARBA00023002"/>
    </source>
</evidence>
<sequence length="135" mass="14138">MPGGTPHLEFNIRPGELVTAITIPKTAAGRASTYHKIRDRESYAFALASAAVALEMEGDTVRKARIALGGVATRPWRAPEAEAMLAGQRLTRESALAAGKAAFAHARAGNANGYKIELGTRTLAAALLIAAERSA</sequence>
<reference evidence="5" key="1">
    <citation type="journal article" date="2014" name="Int. J. Syst. Evol. Microbiol.">
        <title>Complete genome sequence of Corynebacterium casei LMG S-19264T (=DSM 44701T), isolated from a smear-ripened cheese.</title>
        <authorList>
            <consortium name="US DOE Joint Genome Institute (JGI-PGF)"/>
            <person name="Walter F."/>
            <person name="Albersmeier A."/>
            <person name="Kalinowski J."/>
            <person name="Ruckert C."/>
        </authorList>
    </citation>
    <scope>NUCLEOTIDE SEQUENCE</scope>
    <source>
        <strain evidence="5">CGMCC 1.15082</strain>
    </source>
</reference>
<name>A0A916WCC4_9HYPH</name>
<keyword evidence="1" id="KW-0285">Flavoprotein</keyword>
<dbReference type="PANTHER" id="PTHR42659:SF2">
    <property type="entry name" value="XANTHINE DEHYDROGENASE SUBUNIT C-RELATED"/>
    <property type="match status" value="1"/>
</dbReference>
<dbReference type="SUPFAM" id="SSF55447">
    <property type="entry name" value="CO dehydrogenase flavoprotein C-terminal domain-like"/>
    <property type="match status" value="1"/>
</dbReference>